<dbReference type="PANTHER" id="PTHR42889:SF1">
    <property type="entry name" value="BLR3681 PROTEIN"/>
    <property type="match status" value="1"/>
</dbReference>
<reference evidence="3 4" key="1">
    <citation type="submission" date="2018-06" db="EMBL/GenBank/DDBJ databases">
        <title>Complete genome of Desulfovibrio indonesiensis P37SLT.</title>
        <authorList>
            <person name="Crispim J.S."/>
            <person name="Vidigal P.M.P."/>
            <person name="Silva L.C.F."/>
            <person name="Laguardia C.N."/>
            <person name="Araujo L.C."/>
            <person name="Dias R.S."/>
            <person name="Sousa M.P."/>
            <person name="Paula S.O."/>
            <person name="Silva C."/>
        </authorList>
    </citation>
    <scope>NUCLEOTIDE SEQUENCE [LARGE SCALE GENOMIC DNA]</scope>
    <source>
        <strain evidence="3 4">P37SLT</strain>
    </source>
</reference>
<keyword evidence="3" id="KW-0378">Hydrolase</keyword>
<dbReference type="Proteomes" id="UP000448292">
    <property type="component" value="Unassembled WGS sequence"/>
</dbReference>
<evidence type="ECO:0000313" key="4">
    <source>
        <dbReference type="Proteomes" id="UP000448292"/>
    </source>
</evidence>
<dbReference type="OrthoDB" id="9799024at2"/>
<sequence>MPRIIRKFGTRLRSASRSPIPTRDRGSDEVAPGARTPRQRELATRIDSLGMELSRRQGLSRREFLGTAAGMAAAFVAMNQTFGMLFDADLAEAADPARAAERADRLSDQLVIDMHTHFLRPDTRLEGFVALRELARDRGWNPDLQDKEQSLEDLMFRNYITEIYLKSDTTMACISGAPSEIERDWFLTNDMKASAREAINGLAGTRRSFAHAIFAPGYSGWMDQVEYAIETLKPDSFKGYTIGDNTHKNLSEHPWRMDDEDLVYPAYEKFKQAGLMNVCVHKGLFPPEDEERFPHLTPYCTVQDVPKAAKDWPELNFIIYHAGYRFVGGRGSEGAWEQFQKTGRIEWVTDLAEIPEKHGVNNVYADLGQTFAMTVIAEPRLAAVILGQLVKGLGADHVCWGSDALWTGAPQWQIEGLRRLEIPEDLREKYDLPELGGPDSGIKRAILGENNARLYGVDAEQAVIAMRHDGIARLKGQLA</sequence>
<dbReference type="InterPro" id="IPR006680">
    <property type="entry name" value="Amidohydro-rel"/>
</dbReference>
<dbReference type="PANTHER" id="PTHR42889">
    <property type="entry name" value="BLR3681 PROTEIN"/>
    <property type="match status" value="1"/>
</dbReference>
<protein>
    <submittedName>
        <fullName evidence="3">Amidohydrolase</fullName>
    </submittedName>
</protein>
<dbReference type="EMBL" id="QMIE01000003">
    <property type="protein sequence ID" value="TVM18819.1"/>
    <property type="molecule type" value="Genomic_DNA"/>
</dbReference>
<keyword evidence="4" id="KW-1185">Reference proteome</keyword>
<dbReference type="AlphaFoldDB" id="A0A7M3MH55"/>
<dbReference type="SUPFAM" id="SSF51556">
    <property type="entry name" value="Metallo-dependent hydrolases"/>
    <property type="match status" value="1"/>
</dbReference>
<feature type="region of interest" description="Disordered" evidence="1">
    <location>
        <begin position="13"/>
        <end position="38"/>
    </location>
</feature>
<dbReference type="RefSeq" id="WP_144302089.1">
    <property type="nucleotide sequence ID" value="NZ_QMIE01000003.1"/>
</dbReference>
<accession>A0A7M3MH55</accession>
<dbReference type="InterPro" id="IPR032466">
    <property type="entry name" value="Metal_Hydrolase"/>
</dbReference>
<evidence type="ECO:0000256" key="1">
    <source>
        <dbReference type="SAM" id="MobiDB-lite"/>
    </source>
</evidence>
<dbReference type="Gene3D" id="3.20.20.140">
    <property type="entry name" value="Metal-dependent hydrolases"/>
    <property type="match status" value="1"/>
</dbReference>
<feature type="domain" description="Amidohydrolase-related" evidence="2">
    <location>
        <begin position="112"/>
        <end position="456"/>
    </location>
</feature>
<name>A0A7M3MH55_9BACT</name>
<dbReference type="Pfam" id="PF04909">
    <property type="entry name" value="Amidohydro_2"/>
    <property type="match status" value="1"/>
</dbReference>
<proteinExistence type="predicted"/>
<comment type="caution">
    <text evidence="3">The sequence shown here is derived from an EMBL/GenBank/DDBJ whole genome shotgun (WGS) entry which is preliminary data.</text>
</comment>
<evidence type="ECO:0000313" key="3">
    <source>
        <dbReference type="EMBL" id="TVM18819.1"/>
    </source>
</evidence>
<dbReference type="GO" id="GO:0016787">
    <property type="term" value="F:hydrolase activity"/>
    <property type="evidence" value="ECO:0007669"/>
    <property type="project" value="UniProtKB-KW"/>
</dbReference>
<organism evidence="3 4">
    <name type="scientific">Oceanidesulfovibrio indonesiensis</name>
    <dbReference type="NCBI Taxonomy" id="54767"/>
    <lineage>
        <taxon>Bacteria</taxon>
        <taxon>Pseudomonadati</taxon>
        <taxon>Thermodesulfobacteriota</taxon>
        <taxon>Desulfovibrionia</taxon>
        <taxon>Desulfovibrionales</taxon>
        <taxon>Desulfovibrionaceae</taxon>
        <taxon>Oceanidesulfovibrio</taxon>
    </lineage>
</organism>
<evidence type="ECO:0000259" key="2">
    <source>
        <dbReference type="Pfam" id="PF04909"/>
    </source>
</evidence>
<gene>
    <name evidence="3" type="ORF">DPQ33_04960</name>
</gene>